<dbReference type="InterPro" id="IPR003692">
    <property type="entry name" value="Hydantoinase_B"/>
</dbReference>
<dbReference type="eggNOG" id="COG0146">
    <property type="taxonomic scope" value="Bacteria"/>
</dbReference>
<proteinExistence type="predicted"/>
<evidence type="ECO:0000259" key="1">
    <source>
        <dbReference type="Pfam" id="PF02538"/>
    </source>
</evidence>
<dbReference type="Pfam" id="PF02538">
    <property type="entry name" value="Hydantoinase_B"/>
    <property type="match status" value="1"/>
</dbReference>
<accession>E6SGS1</accession>
<evidence type="ECO:0000313" key="2">
    <source>
        <dbReference type="EMBL" id="ADU51655.1"/>
    </source>
</evidence>
<dbReference type="InterPro" id="IPR045079">
    <property type="entry name" value="Oxoprolinase-like"/>
</dbReference>
<dbReference type="STRING" id="644966.Tmar_1546"/>
<reference evidence="3" key="2">
    <citation type="journal article" date="2010" name="Stand. Genomic Sci.">
        <title>Complete genome sequence of Thermaerobacter marianensis type strain (7p75aT).</title>
        <authorList>
            <person name="Han C."/>
            <person name="Gu W."/>
            <person name="Zhang X."/>
            <person name="Lapidus A."/>
            <person name="Nolan M."/>
            <person name="Copeland A."/>
            <person name="Lucas S."/>
            <person name="Glavina Del Rio T."/>
            <person name="Tice H."/>
            <person name="Cheng J."/>
            <person name="Tapia R."/>
            <person name="Goodwin L."/>
            <person name="Pitluck S."/>
            <person name="Pagani I."/>
            <person name="Ivanova N."/>
            <person name="Mavromatis K."/>
            <person name="Mikhailova N."/>
            <person name="Pati A."/>
            <person name="Chen A."/>
            <person name="Palaniappan K."/>
            <person name="Land M."/>
            <person name="Hauser L."/>
            <person name="Chang Y."/>
            <person name="Jeffries C."/>
            <person name="Schneider S."/>
            <person name="Rohde M."/>
            <person name="Goker M."/>
            <person name="Pukall R."/>
            <person name="Woyke T."/>
            <person name="Bristow J."/>
            <person name="Eisen J."/>
            <person name="Markowitz V."/>
            <person name="Hugenholtz P."/>
            <person name="Kyrpides N."/>
            <person name="Klenk H."/>
            <person name="Detter J."/>
        </authorList>
    </citation>
    <scope>NUCLEOTIDE SEQUENCE [LARGE SCALE GENOMIC DNA]</scope>
    <source>
        <strain evidence="3">ATCC 700841 / DSM 12885 / JCM 10246 / 7p75a</strain>
    </source>
</reference>
<dbReference type="GO" id="GO:0017168">
    <property type="term" value="F:5-oxoprolinase (ATP-hydrolyzing) activity"/>
    <property type="evidence" value="ECO:0007669"/>
    <property type="project" value="UniProtKB-EC"/>
</dbReference>
<organism evidence="2 3">
    <name type="scientific">Thermaerobacter marianensis (strain ATCC 700841 / DSM 12885 / JCM 10246 / 7p75a)</name>
    <dbReference type="NCBI Taxonomy" id="644966"/>
    <lineage>
        <taxon>Bacteria</taxon>
        <taxon>Bacillati</taxon>
        <taxon>Bacillota</taxon>
        <taxon>Clostridia</taxon>
        <taxon>Eubacteriales</taxon>
        <taxon>Clostridiales Family XVII. Incertae Sedis</taxon>
        <taxon>Thermaerobacter</taxon>
    </lineage>
</organism>
<name>E6SGS1_THEM7</name>
<keyword evidence="2" id="KW-0378">Hydrolase</keyword>
<dbReference type="GO" id="GO:0006749">
    <property type="term" value="P:glutathione metabolic process"/>
    <property type="evidence" value="ECO:0007669"/>
    <property type="project" value="TreeGrafter"/>
</dbReference>
<keyword evidence="3" id="KW-1185">Reference proteome</keyword>
<reference evidence="2 3" key="1">
    <citation type="journal article" date="2010" name="Stand. Genomic Sci.">
        <title>Complete genome sequence of Thermaerobacter marianensis type strain (7p75a).</title>
        <authorList>
            <person name="Han C."/>
            <person name="Gu W."/>
            <person name="Zhang X."/>
            <person name="Lapidus A."/>
            <person name="Nolan M."/>
            <person name="Copeland A."/>
            <person name="Lucas S."/>
            <person name="Del Rio T.G."/>
            <person name="Tice H."/>
            <person name="Cheng J.F."/>
            <person name="Tapia R."/>
            <person name="Goodwin L."/>
            <person name="Pitluck S."/>
            <person name="Pagani I."/>
            <person name="Ivanova N."/>
            <person name="Mavromatis K."/>
            <person name="Mikhailova N."/>
            <person name="Pati A."/>
            <person name="Chen A."/>
            <person name="Palaniappan K."/>
            <person name="Land M."/>
            <person name="Hauser L."/>
            <person name="Chang Y.J."/>
            <person name="Jeffries C.D."/>
            <person name="Schneider S."/>
            <person name="Rohde M."/>
            <person name="Goker M."/>
            <person name="Pukall R."/>
            <person name="Woyke T."/>
            <person name="Bristow J."/>
            <person name="Eisen J.A."/>
            <person name="Markowitz V."/>
            <person name="Hugenholtz P."/>
            <person name="Kyrpides N.C."/>
            <person name="Klenk H.P."/>
            <person name="Detter J.C."/>
        </authorList>
    </citation>
    <scope>NUCLEOTIDE SEQUENCE [LARGE SCALE GENOMIC DNA]</scope>
    <source>
        <strain evidence="3">ATCC 700841 / DSM 12885 / JCM 10246 / 7p75a</strain>
    </source>
</reference>
<dbReference type="Proteomes" id="UP000008915">
    <property type="component" value="Chromosome"/>
</dbReference>
<dbReference type="OrthoDB" id="102473at2"/>
<dbReference type="HOGENOM" id="CLU_020413_1_0_9"/>
<gene>
    <name evidence="2" type="ordered locus">Tmar_1546</name>
</gene>
<feature type="domain" description="Hydantoinase B/oxoprolinase" evidence="1">
    <location>
        <begin position="6"/>
        <end position="528"/>
    </location>
</feature>
<dbReference type="EC" id="3.5.2.9" evidence="2"/>
<dbReference type="PANTHER" id="PTHR11365:SF23">
    <property type="entry name" value="HYPOTHETICAL 5-OXOPROLINASE (EUROFUNG)-RELATED"/>
    <property type="match status" value="1"/>
</dbReference>
<protein>
    <submittedName>
        <fullName evidence="2">5-oxoprolinase (ATP-hydrolyzing)</fullName>
        <ecNumber evidence="2">3.5.2.9</ecNumber>
    </submittedName>
</protein>
<sequence>MASISPVTVEIIRNALQSAAEEMNASLFRSAFSPVIYEMKDCSVGLFDEQARILGQSAGLPIFLGNLEVCIQTAIEMYGLDWFRPGDVICMNDSYMTGTHLNDITVFSPVFHEGELVGFTANRAHWLDVGAKDPGMSTDTREIYQEGIRIGPTKIVDAGVPREDVIDLITRNSRFPVAARGDLNAQISACRTGERRFLAIIRRWGLDTVRAACAEIFAQSERLDREAIAAIPDGTYFAEGCLDNDGVSDEPVWVRVTVTVQGSDITIDLTGSSPQRPGATNCGLAQTISACRVAYKALINPDAPVTGGTFRPLRVTVPPGSIFAAEEPAATTWYFSHLGLLIDLVQKALAPAIPDRVAAAHYGDSMVVTFVGHDPERNAPFFNLEATVGGWGAFEGGDGQDALINSVNGDFRNLPVEVLETKYPILVRRYSLRPDSGGPGRFRGGTGAVREYELQADGALYLWWERSRCPAWGLMGGGDGSPPQVIVWNPRADGSWEEVRVLKANGLPLRRGAVVTCMTGGGGGYGDPFQREPARVREDVLDGYVSREAAARQYGVAIRPDGQIDEAETARLRAARG</sequence>
<evidence type="ECO:0000313" key="3">
    <source>
        <dbReference type="Proteomes" id="UP000008915"/>
    </source>
</evidence>
<dbReference type="KEGG" id="tmr:Tmar_1546"/>
<dbReference type="PANTHER" id="PTHR11365">
    <property type="entry name" value="5-OXOPROLINASE RELATED"/>
    <property type="match status" value="1"/>
</dbReference>
<dbReference type="EMBL" id="CP002344">
    <property type="protein sequence ID" value="ADU51655.1"/>
    <property type="molecule type" value="Genomic_DNA"/>
</dbReference>
<dbReference type="GO" id="GO:0005829">
    <property type="term" value="C:cytosol"/>
    <property type="evidence" value="ECO:0007669"/>
    <property type="project" value="TreeGrafter"/>
</dbReference>
<dbReference type="AlphaFoldDB" id="E6SGS1"/>
<dbReference type="RefSeq" id="WP_013495958.1">
    <property type="nucleotide sequence ID" value="NC_014831.1"/>
</dbReference>